<evidence type="ECO:0000256" key="1">
    <source>
        <dbReference type="SAM" id="MobiDB-lite"/>
    </source>
</evidence>
<reference evidence="3" key="2">
    <citation type="submission" date="2015-01" db="EMBL/GenBank/DDBJ databases">
        <title>Evolutionary Origins and Diversification of the Mycorrhizal Mutualists.</title>
        <authorList>
            <consortium name="DOE Joint Genome Institute"/>
            <consortium name="Mycorrhizal Genomics Consortium"/>
            <person name="Kohler A."/>
            <person name="Kuo A."/>
            <person name="Nagy L.G."/>
            <person name="Floudas D."/>
            <person name="Copeland A."/>
            <person name="Barry K.W."/>
            <person name="Cichocki N."/>
            <person name="Veneault-Fourrey C."/>
            <person name="LaButti K."/>
            <person name="Lindquist E.A."/>
            <person name="Lipzen A."/>
            <person name="Lundell T."/>
            <person name="Morin E."/>
            <person name="Murat C."/>
            <person name="Riley R."/>
            <person name="Ohm R."/>
            <person name="Sun H."/>
            <person name="Tunlid A."/>
            <person name="Henrissat B."/>
            <person name="Grigoriev I.V."/>
            <person name="Hibbett D.S."/>
            <person name="Martin F."/>
        </authorList>
    </citation>
    <scope>NUCLEOTIDE SEQUENCE [LARGE SCALE GENOMIC DNA]</scope>
    <source>
        <strain evidence="3">LaAM-08-1</strain>
    </source>
</reference>
<gene>
    <name evidence="2" type="ORF">K443DRAFT_225701</name>
</gene>
<organism evidence="2 3">
    <name type="scientific">Laccaria amethystina LaAM-08-1</name>
    <dbReference type="NCBI Taxonomy" id="1095629"/>
    <lineage>
        <taxon>Eukaryota</taxon>
        <taxon>Fungi</taxon>
        <taxon>Dikarya</taxon>
        <taxon>Basidiomycota</taxon>
        <taxon>Agaricomycotina</taxon>
        <taxon>Agaricomycetes</taxon>
        <taxon>Agaricomycetidae</taxon>
        <taxon>Agaricales</taxon>
        <taxon>Agaricineae</taxon>
        <taxon>Hydnangiaceae</taxon>
        <taxon>Laccaria</taxon>
    </lineage>
</organism>
<dbReference type="AlphaFoldDB" id="A0A0C9XK01"/>
<evidence type="ECO:0008006" key="4">
    <source>
        <dbReference type="Google" id="ProtNLM"/>
    </source>
</evidence>
<accession>A0A0C9XK01</accession>
<dbReference type="HOGENOM" id="CLU_054439_0_0_1"/>
<evidence type="ECO:0000313" key="2">
    <source>
        <dbReference type="EMBL" id="KIJ97916.1"/>
    </source>
</evidence>
<sequence length="363" mass="40762">MPAKKRKAEDAELAEPSSKKQRSSLPLLEVWGTAENPANAGKAFLSIPMELTTEILSHFPAIDAHTGIRSRQEDPVLPTVYLQRPDILRALSQTCVAFRRVFLPLAWENLDVCVGQRVKCAFFKHAGTTLKRKSDGLLENKDLAKYVGVTNLILTRYQTDVVLPPLTACLQSLPNLHTIHVLHAHTQMTTAIKDAFQNIVLPHVRTVIVPGYGHELLKCCPEVRSVYCIRDDGSKLVSVIVKNCKYVEEMRGFYTDEKIMKRIVKAAPNLTTIELSVWTDDATIKVLSGLKKLTTIEVKTKISKGDAYPPDLQKRINACKAILKAPQASEEKRYLRLTHIPEENRNNASNRPDITYSQIELYA</sequence>
<proteinExistence type="predicted"/>
<dbReference type="EMBL" id="KN838681">
    <property type="protein sequence ID" value="KIJ97916.1"/>
    <property type="molecule type" value="Genomic_DNA"/>
</dbReference>
<protein>
    <recommendedName>
        <fullName evidence="4">F-box domain-containing protein</fullName>
    </recommendedName>
</protein>
<dbReference type="Proteomes" id="UP000054477">
    <property type="component" value="Unassembled WGS sequence"/>
</dbReference>
<dbReference type="OrthoDB" id="3251070at2759"/>
<feature type="region of interest" description="Disordered" evidence="1">
    <location>
        <begin position="1"/>
        <end position="22"/>
    </location>
</feature>
<dbReference type="Gene3D" id="3.80.10.10">
    <property type="entry name" value="Ribonuclease Inhibitor"/>
    <property type="match status" value="1"/>
</dbReference>
<keyword evidence="3" id="KW-1185">Reference proteome</keyword>
<evidence type="ECO:0000313" key="3">
    <source>
        <dbReference type="Proteomes" id="UP000054477"/>
    </source>
</evidence>
<dbReference type="InterPro" id="IPR032675">
    <property type="entry name" value="LRR_dom_sf"/>
</dbReference>
<name>A0A0C9XK01_9AGAR</name>
<reference evidence="2 3" key="1">
    <citation type="submission" date="2014-04" db="EMBL/GenBank/DDBJ databases">
        <authorList>
            <consortium name="DOE Joint Genome Institute"/>
            <person name="Kuo A."/>
            <person name="Kohler A."/>
            <person name="Nagy L.G."/>
            <person name="Floudas D."/>
            <person name="Copeland A."/>
            <person name="Barry K.W."/>
            <person name="Cichocki N."/>
            <person name="Veneault-Fourrey C."/>
            <person name="LaButti K."/>
            <person name="Lindquist E.A."/>
            <person name="Lipzen A."/>
            <person name="Lundell T."/>
            <person name="Morin E."/>
            <person name="Murat C."/>
            <person name="Sun H."/>
            <person name="Tunlid A."/>
            <person name="Henrissat B."/>
            <person name="Grigoriev I.V."/>
            <person name="Hibbett D.S."/>
            <person name="Martin F."/>
            <person name="Nordberg H.P."/>
            <person name="Cantor M.N."/>
            <person name="Hua S.X."/>
        </authorList>
    </citation>
    <scope>NUCLEOTIDE SEQUENCE [LARGE SCALE GENOMIC DNA]</scope>
    <source>
        <strain evidence="2 3">LaAM-08-1</strain>
    </source>
</reference>